<dbReference type="RefSeq" id="XP_026194122.1">
    <property type="nucleotide sequence ID" value="XM_026338337.1"/>
</dbReference>
<feature type="transmembrane region" description="Helical" evidence="2">
    <location>
        <begin position="199"/>
        <end position="222"/>
    </location>
</feature>
<protein>
    <submittedName>
        <fullName evidence="4">Uncharacterized protein LOC113147518</fullName>
    </submittedName>
</protein>
<keyword evidence="3" id="KW-1185">Reference proteome</keyword>
<feature type="compositionally biased region" description="Polar residues" evidence="1">
    <location>
        <begin position="255"/>
        <end position="265"/>
    </location>
</feature>
<evidence type="ECO:0000313" key="4">
    <source>
        <dbReference type="RefSeq" id="XP_026194122.1"/>
    </source>
</evidence>
<dbReference type="GeneID" id="113147518"/>
<evidence type="ECO:0000256" key="1">
    <source>
        <dbReference type="SAM" id="MobiDB-lite"/>
    </source>
</evidence>
<feature type="region of interest" description="Disordered" evidence="1">
    <location>
        <begin position="1"/>
        <end position="37"/>
    </location>
</feature>
<dbReference type="OrthoDB" id="429628at2759"/>
<keyword evidence="2" id="KW-1133">Transmembrane helix</keyword>
<evidence type="ECO:0000256" key="2">
    <source>
        <dbReference type="SAM" id="Phobius"/>
    </source>
</evidence>
<sequence>MELHPSTSADGEGAAPHGNLLSQGRGSPKDASCGPHLESPLLSDGGGHIRSCFICLEGPRKGRRGAPPKLLHPCCSQCYAVVHEKCWTAYRRRQRLAAFRARLLGHRAPDTTRCSICRTGRGGLPSDVSPHGHAPPVGEGASALQEQLLASLGRLLIDDEGVPTHPFCSVFCICLNISALLCFIVGGCLVAAFTELQGVVIFLFSLFLYYHFVLFEVVYIAITHRHEAMATLPPPPPQATPNEPEDEGDREGGSAPSSRVSQEMTENGGFPASGGAGEPPQGSAGGPYRSNETRAELQLGSGHFGNFAGWLASIWHRDTEGGSVLPISAVSSPFLPSSSLAVEMQMLHSRSVPS</sequence>
<organism evidence="3 4">
    <name type="scientific">Cyclospora cayetanensis</name>
    <dbReference type="NCBI Taxonomy" id="88456"/>
    <lineage>
        <taxon>Eukaryota</taxon>
        <taxon>Sar</taxon>
        <taxon>Alveolata</taxon>
        <taxon>Apicomplexa</taxon>
        <taxon>Conoidasida</taxon>
        <taxon>Coccidia</taxon>
        <taxon>Eucoccidiorida</taxon>
        <taxon>Eimeriorina</taxon>
        <taxon>Eimeriidae</taxon>
        <taxon>Cyclospora</taxon>
    </lineage>
</organism>
<feature type="region of interest" description="Disordered" evidence="1">
    <location>
        <begin position="230"/>
        <end position="290"/>
    </location>
</feature>
<keyword evidence="2" id="KW-0812">Transmembrane</keyword>
<evidence type="ECO:0000313" key="3">
    <source>
        <dbReference type="Proteomes" id="UP000515125"/>
    </source>
</evidence>
<dbReference type="AlphaFoldDB" id="A0A6P6S359"/>
<gene>
    <name evidence="4" type="primary">LOC113147518</name>
</gene>
<feature type="transmembrane region" description="Helical" evidence="2">
    <location>
        <begin position="170"/>
        <end position="193"/>
    </location>
</feature>
<proteinExistence type="predicted"/>
<keyword evidence="2" id="KW-0472">Membrane</keyword>
<reference evidence="4" key="1">
    <citation type="submission" date="2025-08" db="UniProtKB">
        <authorList>
            <consortium name="RefSeq"/>
        </authorList>
    </citation>
    <scope>IDENTIFICATION</scope>
</reference>
<name>A0A6P6S359_9EIME</name>
<accession>A0A6P6S359</accession>
<dbReference type="Proteomes" id="UP000515125">
    <property type="component" value="Unplaced"/>
</dbReference>